<feature type="domain" description="Vitamin K epoxide reductase" evidence="11">
    <location>
        <begin position="164"/>
        <end position="289"/>
    </location>
</feature>
<feature type="transmembrane region" description="Helical" evidence="10">
    <location>
        <begin position="135"/>
        <end position="155"/>
    </location>
</feature>
<accession>A0A3D9FX20</accession>
<dbReference type="AlphaFoldDB" id="A0A3D9FX20"/>
<evidence type="ECO:0000259" key="11">
    <source>
        <dbReference type="Pfam" id="PF07884"/>
    </source>
</evidence>
<feature type="transmembrane region" description="Helical" evidence="10">
    <location>
        <begin position="306"/>
        <end position="323"/>
    </location>
</feature>
<keyword evidence="5 10" id="KW-1133">Transmembrane helix</keyword>
<dbReference type="InterPro" id="IPR038354">
    <property type="entry name" value="VKOR_sf"/>
</dbReference>
<evidence type="ECO:0000256" key="2">
    <source>
        <dbReference type="ARBA" id="ARBA00006214"/>
    </source>
</evidence>
<evidence type="ECO:0000313" key="13">
    <source>
        <dbReference type="Proteomes" id="UP000257004"/>
    </source>
</evidence>
<dbReference type="EMBL" id="QRDQ01000008">
    <property type="protein sequence ID" value="RED25290.1"/>
    <property type="molecule type" value="Genomic_DNA"/>
</dbReference>
<keyword evidence="3 10" id="KW-0812">Transmembrane</keyword>
<protein>
    <submittedName>
        <fullName evidence="12">Putative membrane protein</fullName>
    </submittedName>
</protein>
<feature type="transmembrane region" description="Helical" evidence="10">
    <location>
        <begin position="222"/>
        <end position="240"/>
    </location>
</feature>
<keyword evidence="8" id="KW-1015">Disulfide bond</keyword>
<name>A0A3D9FX20_9FLAO</name>
<evidence type="ECO:0000256" key="1">
    <source>
        <dbReference type="ARBA" id="ARBA00004141"/>
    </source>
</evidence>
<keyword evidence="7 10" id="KW-0472">Membrane</keyword>
<evidence type="ECO:0000256" key="3">
    <source>
        <dbReference type="ARBA" id="ARBA00022692"/>
    </source>
</evidence>
<dbReference type="OrthoDB" id="1100563at2"/>
<dbReference type="InterPro" id="IPR036249">
    <property type="entry name" value="Thioredoxin-like_sf"/>
</dbReference>
<dbReference type="Gene3D" id="3.40.30.10">
    <property type="entry name" value="Glutaredoxin"/>
    <property type="match status" value="1"/>
</dbReference>
<dbReference type="InterPro" id="IPR012932">
    <property type="entry name" value="VKOR"/>
</dbReference>
<evidence type="ECO:0000256" key="10">
    <source>
        <dbReference type="SAM" id="Phobius"/>
    </source>
</evidence>
<evidence type="ECO:0000256" key="7">
    <source>
        <dbReference type="ARBA" id="ARBA00023136"/>
    </source>
</evidence>
<evidence type="ECO:0000313" key="12">
    <source>
        <dbReference type="EMBL" id="RED25290.1"/>
    </source>
</evidence>
<gene>
    <name evidence="12" type="ORF">BD847_2039</name>
</gene>
<keyword evidence="13" id="KW-1185">Reference proteome</keyword>
<feature type="transmembrane region" description="Helical" evidence="10">
    <location>
        <begin position="246"/>
        <end position="267"/>
    </location>
</feature>
<dbReference type="Pfam" id="PF07884">
    <property type="entry name" value="VKOR"/>
    <property type="match status" value="1"/>
</dbReference>
<reference evidence="12 13" key="1">
    <citation type="submission" date="2018-07" db="EMBL/GenBank/DDBJ databases">
        <title>Genomic Encyclopedia of Archaeal and Bacterial Type Strains, Phase II (KMG-II): from individual species to whole genera.</title>
        <authorList>
            <person name="Goeker M."/>
        </authorList>
    </citation>
    <scope>NUCLEOTIDE SEQUENCE [LARGE SCALE GENOMIC DNA]</scope>
    <source>
        <strain evidence="12 13">DSM 25795</strain>
    </source>
</reference>
<keyword evidence="9" id="KW-0676">Redox-active center</keyword>
<comment type="similarity">
    <text evidence="2">Belongs to the VKOR family.</text>
</comment>
<comment type="caution">
    <text evidence="12">The sequence shown here is derived from an EMBL/GenBank/DDBJ whole genome shotgun (WGS) entry which is preliminary data.</text>
</comment>
<proteinExistence type="inferred from homology"/>
<comment type="subcellular location">
    <subcellularLocation>
        <location evidence="1">Membrane</location>
        <topology evidence="1">Multi-pass membrane protein</topology>
    </subcellularLocation>
</comment>
<dbReference type="CDD" id="cd12921">
    <property type="entry name" value="VKOR_4"/>
    <property type="match status" value="1"/>
</dbReference>
<evidence type="ECO:0000256" key="6">
    <source>
        <dbReference type="ARBA" id="ARBA00023002"/>
    </source>
</evidence>
<dbReference type="GO" id="GO:0016491">
    <property type="term" value="F:oxidoreductase activity"/>
    <property type="evidence" value="ECO:0007669"/>
    <property type="project" value="UniProtKB-KW"/>
</dbReference>
<dbReference type="Gene3D" id="1.20.1440.130">
    <property type="entry name" value="VKOR domain"/>
    <property type="match status" value="1"/>
</dbReference>
<dbReference type="RefSeq" id="WP_115888109.1">
    <property type="nucleotide sequence ID" value="NZ_QRDQ01000008.1"/>
</dbReference>
<evidence type="ECO:0000256" key="9">
    <source>
        <dbReference type="ARBA" id="ARBA00023284"/>
    </source>
</evidence>
<keyword evidence="4" id="KW-0874">Quinone</keyword>
<dbReference type="GO" id="GO:0016020">
    <property type="term" value="C:membrane"/>
    <property type="evidence" value="ECO:0007669"/>
    <property type="project" value="UniProtKB-SubCell"/>
</dbReference>
<feature type="transmembrane region" description="Helical" evidence="10">
    <location>
        <begin position="161"/>
        <end position="179"/>
    </location>
</feature>
<feature type="transmembrane region" description="Helical" evidence="10">
    <location>
        <begin position="274"/>
        <end position="294"/>
    </location>
</feature>
<evidence type="ECO:0000256" key="5">
    <source>
        <dbReference type="ARBA" id="ARBA00022989"/>
    </source>
</evidence>
<evidence type="ECO:0000256" key="4">
    <source>
        <dbReference type="ARBA" id="ARBA00022719"/>
    </source>
</evidence>
<dbReference type="GO" id="GO:0048038">
    <property type="term" value="F:quinone binding"/>
    <property type="evidence" value="ECO:0007669"/>
    <property type="project" value="UniProtKB-KW"/>
</dbReference>
<sequence length="529" mass="60874">MTDFFYLKKYLHEHKYYHLEDKIILELQSHPDYPSLIAIVDVLHFYDIENVAARIDESELINLPQTFLSVFCTHTGSEIVYTKKRGLDFEIQFANGFVQKLSRAEYLSGWNGMIVAIEENENKKNRQGNMVSKNAVLFLLGFCVVGLFQVYLTNFSNPGESLFYTLCSLVGVIICLFLVREDLGFHDATISRICYASKRTSCSEVLSSNGAKILGNLKLSDVSLAYFSVLTFFSICTVFQNSLVIYNWLALLSIPILLYSVFTQYFIVKKWCILCLGIVITLMLQIVVVSIHGFNFILNVSDIKKISLFLFVFALMNFVWIKIKSLIKSDLSNKNIELKYNQLKRKYAVFKALADADTSVNETALEKLDTIVIGHDNAPIALNAVLSASCMHCHKVYENLMKLWSKNSEHLKMKLVFNINAENLNNPYNIIYKQAMSLYLSGEYDKVVALLNDWHVKRMSLENWKSKWEFGQTETGIETIQQQYNWCLENKILHTPAIILNGKLLPKEYEVQELNFFIDNLIKEKTLVF</sequence>
<dbReference type="Proteomes" id="UP000257004">
    <property type="component" value="Unassembled WGS sequence"/>
</dbReference>
<dbReference type="SUPFAM" id="SSF52833">
    <property type="entry name" value="Thioredoxin-like"/>
    <property type="match status" value="1"/>
</dbReference>
<organism evidence="12 13">
    <name type="scientific">Flavobacterium cutihirudinis</name>
    <dbReference type="NCBI Taxonomy" id="1265740"/>
    <lineage>
        <taxon>Bacteria</taxon>
        <taxon>Pseudomonadati</taxon>
        <taxon>Bacteroidota</taxon>
        <taxon>Flavobacteriia</taxon>
        <taxon>Flavobacteriales</taxon>
        <taxon>Flavobacteriaceae</taxon>
        <taxon>Flavobacterium</taxon>
    </lineage>
</organism>
<keyword evidence="6" id="KW-0560">Oxidoreductase</keyword>
<evidence type="ECO:0000256" key="8">
    <source>
        <dbReference type="ARBA" id="ARBA00023157"/>
    </source>
</evidence>